<proteinExistence type="predicted"/>
<protein>
    <submittedName>
        <fullName evidence="1">Uncharacterized protein</fullName>
    </submittedName>
</protein>
<name>A0A834I086_RHYFE</name>
<dbReference type="AlphaFoldDB" id="A0A834I086"/>
<organism evidence="1 2">
    <name type="scientific">Rhynchophorus ferrugineus</name>
    <name type="common">Red palm weevil</name>
    <name type="synonym">Curculio ferrugineus</name>
    <dbReference type="NCBI Taxonomy" id="354439"/>
    <lineage>
        <taxon>Eukaryota</taxon>
        <taxon>Metazoa</taxon>
        <taxon>Ecdysozoa</taxon>
        <taxon>Arthropoda</taxon>
        <taxon>Hexapoda</taxon>
        <taxon>Insecta</taxon>
        <taxon>Pterygota</taxon>
        <taxon>Neoptera</taxon>
        <taxon>Endopterygota</taxon>
        <taxon>Coleoptera</taxon>
        <taxon>Polyphaga</taxon>
        <taxon>Cucujiformia</taxon>
        <taxon>Curculionidae</taxon>
        <taxon>Dryophthorinae</taxon>
        <taxon>Rhynchophorus</taxon>
    </lineage>
</organism>
<reference evidence="1" key="1">
    <citation type="submission" date="2020-08" db="EMBL/GenBank/DDBJ databases">
        <title>Genome sequencing and assembly of the red palm weevil Rhynchophorus ferrugineus.</title>
        <authorList>
            <person name="Dias G.B."/>
            <person name="Bergman C.M."/>
            <person name="Manee M."/>
        </authorList>
    </citation>
    <scope>NUCLEOTIDE SEQUENCE</scope>
    <source>
        <strain evidence="1">AA-2017</strain>
        <tissue evidence="1">Whole larva</tissue>
    </source>
</reference>
<evidence type="ECO:0000313" key="1">
    <source>
        <dbReference type="EMBL" id="KAF7270143.1"/>
    </source>
</evidence>
<dbReference type="Proteomes" id="UP000625711">
    <property type="component" value="Unassembled WGS sequence"/>
</dbReference>
<comment type="caution">
    <text evidence="1">The sequence shown here is derived from an EMBL/GenBank/DDBJ whole genome shotgun (WGS) entry which is preliminary data.</text>
</comment>
<keyword evidence="2" id="KW-1185">Reference proteome</keyword>
<dbReference type="EMBL" id="JAACXV010014128">
    <property type="protein sequence ID" value="KAF7270143.1"/>
    <property type="molecule type" value="Genomic_DNA"/>
</dbReference>
<evidence type="ECO:0000313" key="2">
    <source>
        <dbReference type="Proteomes" id="UP000625711"/>
    </source>
</evidence>
<gene>
    <name evidence="1" type="ORF">GWI33_016882</name>
</gene>
<accession>A0A834I086</accession>
<sequence length="105" mass="12000">MNKVTHYILYFNIKIQLSLALRHWNPRPRASPTVLLSFFEFSSRTWPLGSAAGVQMPHWSFAFVPVAHARKTFQQKHAVRKVAFCATCAVAERALNSCLSNKFHL</sequence>